<gene>
    <name evidence="4" type="primary">gxcR</name>
    <name evidence="4" type="ORF">DDB_G0285303</name>
</gene>
<dbReference type="AlphaFoldDB" id="Q54NG0"/>
<dbReference type="STRING" id="44689.Q54NG0"/>
<feature type="compositionally biased region" description="Low complexity" evidence="1">
    <location>
        <begin position="423"/>
        <end position="446"/>
    </location>
</feature>
<dbReference type="InterPro" id="IPR051092">
    <property type="entry name" value="FYVE_RhoGEF_PH"/>
</dbReference>
<evidence type="ECO:0000313" key="5">
    <source>
        <dbReference type="Proteomes" id="UP000002195"/>
    </source>
</evidence>
<sequence length="550" mass="63267">MVYLTKNEKSVIGSAFAAYVQRKNYLKIIKLEIKRREISKEIWSTEKYYNEQLNTIIELFLKPMMLICKQESVEGFQWTIKESDIHSIFSHIENIYGLSNILFEKIDPRLKQWSPEQGMGDIFVSLSPFFKCYKQYSENYSNSIETLKNLRTNTPQFNLWLKAREKDIRCKSLDLPSLLIAPIQRVPRYILLLEALYTATKPTHKDYHQCSLAATQLKNIAQVVNDGISEDQNRKKLIALQNIFDTHAKYLGPLTYPNLVEAHRKLIKEGKLQKKSLRDNSIQNRMVYLCNDILITISSITPLSGTTISKVDKIIPLVTAMTIFNSEDTTSFFLVSPIKTHYFVCESQQVRSQWLSEIQNAIVQLIENSLTLKAQRAQWELVYNDGNWKAISTLPNPDSSINVLNSFENNFKPSLNSSFDKQNNNNYNNNNIDNNNNNNRHQSNLNSSIDYNLSKSPDKSKFGSPNSNNQDEWRHGVPKLSNSKSSSSFLRFFFSTFPNFFFFSISSNGSSNNSGSNRNLNKFGSNNNTHNNNINNSNENSESEGEEYTL</sequence>
<proteinExistence type="predicted"/>
<organism evidence="4 5">
    <name type="scientific">Dictyostelium discoideum</name>
    <name type="common">Social amoeba</name>
    <dbReference type="NCBI Taxonomy" id="44689"/>
    <lineage>
        <taxon>Eukaryota</taxon>
        <taxon>Amoebozoa</taxon>
        <taxon>Evosea</taxon>
        <taxon>Eumycetozoa</taxon>
        <taxon>Dictyostelia</taxon>
        <taxon>Dictyosteliales</taxon>
        <taxon>Dictyosteliaceae</taxon>
        <taxon>Dictyostelium</taxon>
    </lineage>
</organism>
<dbReference type="CDD" id="cd00160">
    <property type="entry name" value="RhoGEF"/>
    <property type="match status" value="1"/>
</dbReference>
<dbReference type="SUPFAM" id="SSF48065">
    <property type="entry name" value="DBL homology domain (DH-domain)"/>
    <property type="match status" value="1"/>
</dbReference>
<dbReference type="PANTHER" id="PTHR12673:SF50">
    <property type="entry name" value="DH DOMAIN-CONTAINING PROTEIN"/>
    <property type="match status" value="1"/>
</dbReference>
<dbReference type="PANTHER" id="PTHR12673">
    <property type="entry name" value="FACIOGENITAL DYSPLASIA PROTEIN"/>
    <property type="match status" value="1"/>
</dbReference>
<feature type="region of interest" description="Disordered" evidence="1">
    <location>
        <begin position="418"/>
        <end position="484"/>
    </location>
</feature>
<dbReference type="HOGENOM" id="CLU_495614_0_0_1"/>
<dbReference type="RefSeq" id="XP_638309.1">
    <property type="nucleotide sequence ID" value="XM_633217.1"/>
</dbReference>
<dbReference type="InterPro" id="IPR000219">
    <property type="entry name" value="DH_dom"/>
</dbReference>
<dbReference type="InterPro" id="IPR035899">
    <property type="entry name" value="DBL_dom_sf"/>
</dbReference>
<evidence type="ECO:0000256" key="1">
    <source>
        <dbReference type="SAM" id="MobiDB-lite"/>
    </source>
</evidence>
<dbReference type="KEGG" id="ddi:DDB_G0285303"/>
<keyword evidence="5" id="KW-1185">Reference proteome</keyword>
<dbReference type="VEuPathDB" id="AmoebaDB:DDB_G0285303"/>
<feature type="compositionally biased region" description="Acidic residues" evidence="1">
    <location>
        <begin position="541"/>
        <end position="550"/>
    </location>
</feature>
<dbReference type="EMBL" id="AAFI02000077">
    <property type="protein sequence ID" value="EAL64815.1"/>
    <property type="molecule type" value="Genomic_DNA"/>
</dbReference>
<dbReference type="Proteomes" id="UP000002195">
    <property type="component" value="Unassembled WGS sequence"/>
</dbReference>
<dbReference type="Gene3D" id="2.30.29.30">
    <property type="entry name" value="Pleckstrin-homology domain (PH domain)/Phosphotyrosine-binding domain (PTB)"/>
    <property type="match status" value="1"/>
</dbReference>
<dbReference type="PROSITE" id="PS50003">
    <property type="entry name" value="PH_DOMAIN"/>
    <property type="match status" value="1"/>
</dbReference>
<accession>Q54NG0</accession>
<dbReference type="SMR" id="Q54NG0"/>
<dbReference type="PhylomeDB" id="Q54NG0"/>
<name>Q54NG0_DICDI</name>
<dbReference type="OMA" id="EEACVFK"/>
<feature type="compositionally biased region" description="Low complexity" evidence="1">
    <location>
        <begin position="511"/>
        <end position="540"/>
    </location>
</feature>
<dbReference type="Gene3D" id="1.20.900.10">
    <property type="entry name" value="Dbl homology (DH) domain"/>
    <property type="match status" value="1"/>
</dbReference>
<dbReference type="InterPro" id="IPR011993">
    <property type="entry name" value="PH-like_dom_sf"/>
</dbReference>
<protein>
    <recommendedName>
        <fullName evidence="6">DH domain-containing protein</fullName>
    </recommendedName>
</protein>
<comment type="caution">
    <text evidence="4">The sequence shown here is derived from an EMBL/GenBank/DDBJ whole genome shotgun (WGS) entry which is preliminary data.</text>
</comment>
<evidence type="ECO:0008006" key="6">
    <source>
        <dbReference type="Google" id="ProtNLM"/>
    </source>
</evidence>
<dbReference type="PaxDb" id="44689-DDB0233469"/>
<dbReference type="eggNOG" id="KOG4424">
    <property type="taxonomic scope" value="Eukaryota"/>
</dbReference>
<dbReference type="SUPFAM" id="SSF50729">
    <property type="entry name" value="PH domain-like"/>
    <property type="match status" value="1"/>
</dbReference>
<evidence type="ECO:0000313" key="4">
    <source>
        <dbReference type="EMBL" id="EAL64815.1"/>
    </source>
</evidence>
<dbReference type="InterPro" id="IPR001849">
    <property type="entry name" value="PH_domain"/>
</dbReference>
<dbReference type="SMART" id="SM00325">
    <property type="entry name" value="RhoGEF"/>
    <property type="match status" value="1"/>
</dbReference>
<dbReference type="dictyBase" id="DDB_G0285303">
    <property type="gene designation" value="gxcR"/>
</dbReference>
<evidence type="ECO:0000259" key="2">
    <source>
        <dbReference type="PROSITE" id="PS50003"/>
    </source>
</evidence>
<feature type="region of interest" description="Disordered" evidence="1">
    <location>
        <begin position="511"/>
        <end position="550"/>
    </location>
</feature>
<dbReference type="GeneID" id="8625026"/>
<dbReference type="PROSITE" id="PS50010">
    <property type="entry name" value="DH_2"/>
    <property type="match status" value="1"/>
</dbReference>
<feature type="domain" description="DH" evidence="3">
    <location>
        <begin position="34"/>
        <end position="227"/>
    </location>
</feature>
<evidence type="ECO:0000259" key="3">
    <source>
        <dbReference type="PROSITE" id="PS50010"/>
    </source>
</evidence>
<dbReference type="Pfam" id="PF00621">
    <property type="entry name" value="RhoGEF"/>
    <property type="match status" value="1"/>
</dbReference>
<dbReference type="GO" id="GO:0005737">
    <property type="term" value="C:cytoplasm"/>
    <property type="evidence" value="ECO:0000318"/>
    <property type="project" value="GO_Central"/>
</dbReference>
<dbReference type="SMART" id="SM00233">
    <property type="entry name" value="PH"/>
    <property type="match status" value="1"/>
</dbReference>
<reference evidence="4 5" key="1">
    <citation type="journal article" date="2005" name="Nature">
        <title>The genome of the social amoeba Dictyostelium discoideum.</title>
        <authorList>
            <consortium name="The Dictyostelium discoideum Sequencing Consortium"/>
            <person name="Eichinger L."/>
            <person name="Pachebat J.A."/>
            <person name="Glockner G."/>
            <person name="Rajandream M.A."/>
            <person name="Sucgang R."/>
            <person name="Berriman M."/>
            <person name="Song J."/>
            <person name="Olsen R."/>
            <person name="Szafranski K."/>
            <person name="Xu Q."/>
            <person name="Tunggal B."/>
            <person name="Kummerfeld S."/>
            <person name="Madera M."/>
            <person name="Konfortov B.A."/>
            <person name="Rivero F."/>
            <person name="Bankier A.T."/>
            <person name="Lehmann R."/>
            <person name="Hamlin N."/>
            <person name="Davies R."/>
            <person name="Gaudet P."/>
            <person name="Fey P."/>
            <person name="Pilcher K."/>
            <person name="Chen G."/>
            <person name="Saunders D."/>
            <person name="Sodergren E."/>
            <person name="Davis P."/>
            <person name="Kerhornou A."/>
            <person name="Nie X."/>
            <person name="Hall N."/>
            <person name="Anjard C."/>
            <person name="Hemphill L."/>
            <person name="Bason N."/>
            <person name="Farbrother P."/>
            <person name="Desany B."/>
            <person name="Just E."/>
            <person name="Morio T."/>
            <person name="Rost R."/>
            <person name="Churcher C."/>
            <person name="Cooper J."/>
            <person name="Haydock S."/>
            <person name="van Driessche N."/>
            <person name="Cronin A."/>
            <person name="Goodhead I."/>
            <person name="Muzny D."/>
            <person name="Mourier T."/>
            <person name="Pain A."/>
            <person name="Lu M."/>
            <person name="Harper D."/>
            <person name="Lindsay R."/>
            <person name="Hauser H."/>
            <person name="James K."/>
            <person name="Quiles M."/>
            <person name="Madan Babu M."/>
            <person name="Saito T."/>
            <person name="Buchrieser C."/>
            <person name="Wardroper A."/>
            <person name="Felder M."/>
            <person name="Thangavelu M."/>
            <person name="Johnson D."/>
            <person name="Knights A."/>
            <person name="Loulseged H."/>
            <person name="Mungall K."/>
            <person name="Oliver K."/>
            <person name="Price C."/>
            <person name="Quail M.A."/>
            <person name="Urushihara H."/>
            <person name="Hernandez J."/>
            <person name="Rabbinowitsch E."/>
            <person name="Steffen D."/>
            <person name="Sanders M."/>
            <person name="Ma J."/>
            <person name="Kohara Y."/>
            <person name="Sharp S."/>
            <person name="Simmonds M."/>
            <person name="Spiegler S."/>
            <person name="Tivey A."/>
            <person name="Sugano S."/>
            <person name="White B."/>
            <person name="Walker D."/>
            <person name="Woodward J."/>
            <person name="Winckler T."/>
            <person name="Tanaka Y."/>
            <person name="Shaulsky G."/>
            <person name="Schleicher M."/>
            <person name="Weinstock G."/>
            <person name="Rosenthal A."/>
            <person name="Cox E.C."/>
            <person name="Chisholm R.L."/>
            <person name="Gibbs R."/>
            <person name="Loomis W.F."/>
            <person name="Platzer M."/>
            <person name="Kay R.R."/>
            <person name="Williams J."/>
            <person name="Dear P.H."/>
            <person name="Noegel A.A."/>
            <person name="Barrell B."/>
            <person name="Kuspa A."/>
        </authorList>
    </citation>
    <scope>NUCLEOTIDE SEQUENCE [LARGE SCALE GENOMIC DNA]</scope>
    <source>
        <strain evidence="4 5">AX4</strain>
    </source>
</reference>
<dbReference type="InParanoid" id="Q54NG0"/>
<dbReference type="GO" id="GO:0005085">
    <property type="term" value="F:guanyl-nucleotide exchange factor activity"/>
    <property type="evidence" value="ECO:0000318"/>
    <property type="project" value="GO_Central"/>
</dbReference>
<feature type="domain" description="PH" evidence="2">
    <location>
        <begin position="265"/>
        <end position="363"/>
    </location>
</feature>